<proteinExistence type="predicted"/>
<keyword evidence="3" id="KW-1185">Reference proteome</keyword>
<keyword evidence="1" id="KW-0732">Signal</keyword>
<reference evidence="2 3" key="1">
    <citation type="submission" date="2020-08" db="EMBL/GenBank/DDBJ databases">
        <title>Sequencing the genomes of 1000 actinobacteria strains.</title>
        <authorList>
            <person name="Klenk H.-P."/>
        </authorList>
    </citation>
    <scope>NUCLEOTIDE SEQUENCE [LARGE SCALE GENOMIC DNA]</scope>
    <source>
        <strain evidence="2 3">DSM 45913</strain>
    </source>
</reference>
<feature type="signal peptide" evidence="1">
    <location>
        <begin position="1"/>
        <end position="24"/>
    </location>
</feature>
<gene>
    <name evidence="2" type="ORF">FHU36_002959</name>
</gene>
<comment type="caution">
    <text evidence="2">The sequence shown here is derived from an EMBL/GenBank/DDBJ whole genome shotgun (WGS) entry which is preliminary data.</text>
</comment>
<sequence length="44" mass="4632">MLTRRVVLLAAAVLTVLSPVPAAAAPAEPVSGHDDNHFWTLRPA</sequence>
<dbReference type="Proteomes" id="UP000583800">
    <property type="component" value="Unassembled WGS sequence"/>
</dbReference>
<dbReference type="AlphaFoldDB" id="A0A7X0C0X9"/>
<name>A0A7X0C0X9_9ACTN</name>
<dbReference type="EMBL" id="JACHJB010000001">
    <property type="protein sequence ID" value="MBB6346450.1"/>
    <property type="molecule type" value="Genomic_DNA"/>
</dbReference>
<protein>
    <submittedName>
        <fullName evidence="2">Uncharacterized protein</fullName>
    </submittedName>
</protein>
<dbReference type="RefSeq" id="WP_281394174.1">
    <property type="nucleotide sequence ID" value="NZ_JACHJB010000001.1"/>
</dbReference>
<evidence type="ECO:0000256" key="1">
    <source>
        <dbReference type="SAM" id="SignalP"/>
    </source>
</evidence>
<accession>A0A7X0C0X9</accession>
<evidence type="ECO:0000313" key="3">
    <source>
        <dbReference type="Proteomes" id="UP000583800"/>
    </source>
</evidence>
<evidence type="ECO:0000313" key="2">
    <source>
        <dbReference type="EMBL" id="MBB6346450.1"/>
    </source>
</evidence>
<feature type="chain" id="PRO_5030564449" evidence="1">
    <location>
        <begin position="25"/>
        <end position="44"/>
    </location>
</feature>
<organism evidence="2 3">
    <name type="scientific">Nonomuraea muscovyensis</name>
    <dbReference type="NCBI Taxonomy" id="1124761"/>
    <lineage>
        <taxon>Bacteria</taxon>
        <taxon>Bacillati</taxon>
        <taxon>Actinomycetota</taxon>
        <taxon>Actinomycetes</taxon>
        <taxon>Streptosporangiales</taxon>
        <taxon>Streptosporangiaceae</taxon>
        <taxon>Nonomuraea</taxon>
    </lineage>
</organism>